<name>A0A0R3NFA0_9BRAD</name>
<accession>A0A0R3NFA0</accession>
<comment type="caution">
    <text evidence="1">The sequence shown here is derived from an EMBL/GenBank/DDBJ whole genome shotgun (WGS) entry which is preliminary data.</text>
</comment>
<reference evidence="1 2" key="1">
    <citation type="submission" date="2014-03" db="EMBL/GenBank/DDBJ databases">
        <title>Bradyrhizobium valentinum sp. nov., isolated from effective nodules of Lupinus mariae-josephae, a lupine endemic of basic-lime soils in Eastern Spain.</title>
        <authorList>
            <person name="Duran D."/>
            <person name="Rey L."/>
            <person name="Navarro A."/>
            <person name="Busquets A."/>
            <person name="Imperial J."/>
            <person name="Ruiz-Argueso T."/>
        </authorList>
    </citation>
    <scope>NUCLEOTIDE SEQUENCE [LARGE SCALE GENOMIC DNA]</scope>
    <source>
        <strain evidence="1 2">CCBAU 23086</strain>
    </source>
</reference>
<gene>
    <name evidence="1" type="ORF">CQ14_40635</name>
</gene>
<organism evidence="1 2">
    <name type="scientific">Bradyrhizobium lablabi</name>
    <dbReference type="NCBI Taxonomy" id="722472"/>
    <lineage>
        <taxon>Bacteria</taxon>
        <taxon>Pseudomonadati</taxon>
        <taxon>Pseudomonadota</taxon>
        <taxon>Alphaproteobacteria</taxon>
        <taxon>Hyphomicrobiales</taxon>
        <taxon>Nitrobacteraceae</taxon>
        <taxon>Bradyrhizobium</taxon>
    </lineage>
</organism>
<dbReference type="Proteomes" id="UP000051660">
    <property type="component" value="Unassembled WGS sequence"/>
</dbReference>
<evidence type="ECO:0000313" key="1">
    <source>
        <dbReference type="EMBL" id="KRR28326.1"/>
    </source>
</evidence>
<protein>
    <submittedName>
        <fullName evidence="1">Uncharacterized protein</fullName>
    </submittedName>
</protein>
<proteinExistence type="predicted"/>
<dbReference type="AlphaFoldDB" id="A0A0R3NFA0"/>
<sequence length="172" mass="18568">MTVQPFRSVDALAALSPILELASGSNASSCPGFWRHPEPLATRIGEGLVARKTACQEDDTNAIGNRVAGAAGGNAGGPHEVMAQLILDHAALARCRLQKMILSKAFLLCASNFSTSIIAHSRELRVAIRHLRPADDARMVRHEVIDMILVGQPMAVNGLLSQWLPCQREKVR</sequence>
<evidence type="ECO:0000313" key="2">
    <source>
        <dbReference type="Proteomes" id="UP000051660"/>
    </source>
</evidence>
<dbReference type="EMBL" id="LLYB01000027">
    <property type="protein sequence ID" value="KRR28326.1"/>
    <property type="molecule type" value="Genomic_DNA"/>
</dbReference>